<evidence type="ECO:0000313" key="11">
    <source>
        <dbReference type="Proteomes" id="UP000786811"/>
    </source>
</evidence>
<keyword evidence="3" id="KW-0809">Transit peptide</keyword>
<dbReference type="GO" id="GO:0003735">
    <property type="term" value="F:structural constituent of ribosome"/>
    <property type="evidence" value="ECO:0007669"/>
    <property type="project" value="InterPro"/>
</dbReference>
<proteinExistence type="inferred from homology"/>
<dbReference type="EMBL" id="CAJNRD030001124">
    <property type="protein sequence ID" value="CAG5107965.1"/>
    <property type="molecule type" value="Genomic_DNA"/>
</dbReference>
<keyword evidence="4" id="KW-0689">Ribosomal protein</keyword>
<evidence type="ECO:0000256" key="6">
    <source>
        <dbReference type="ARBA" id="ARBA00023274"/>
    </source>
</evidence>
<gene>
    <name evidence="10" type="ORF">HICCMSTLAB_LOCUS13001</name>
</gene>
<name>A0A8J2HRE6_COTCN</name>
<comment type="caution">
    <text evidence="10">The sequence shown here is derived from an EMBL/GenBank/DDBJ whole genome shotgun (WGS) entry which is preliminary data.</text>
</comment>
<protein>
    <recommendedName>
        <fullName evidence="7">Small ribosomal subunit protein mS31</fullName>
    </recommendedName>
    <alternativeName>
        <fullName evidence="8">28S ribosomal protein S31, mitochondrial</fullName>
    </alternativeName>
</protein>
<evidence type="ECO:0000256" key="9">
    <source>
        <dbReference type="SAM" id="MobiDB-lite"/>
    </source>
</evidence>
<evidence type="ECO:0000256" key="8">
    <source>
        <dbReference type="ARBA" id="ARBA00035363"/>
    </source>
</evidence>
<dbReference type="InterPro" id="IPR026299">
    <property type="entry name" value="MRP-S31"/>
</dbReference>
<feature type="region of interest" description="Disordered" evidence="9">
    <location>
        <begin position="36"/>
        <end position="57"/>
    </location>
</feature>
<organism evidence="10 11">
    <name type="scientific">Cotesia congregata</name>
    <name type="common">Parasitoid wasp</name>
    <name type="synonym">Apanteles congregatus</name>
    <dbReference type="NCBI Taxonomy" id="51543"/>
    <lineage>
        <taxon>Eukaryota</taxon>
        <taxon>Metazoa</taxon>
        <taxon>Ecdysozoa</taxon>
        <taxon>Arthropoda</taxon>
        <taxon>Hexapoda</taxon>
        <taxon>Insecta</taxon>
        <taxon>Pterygota</taxon>
        <taxon>Neoptera</taxon>
        <taxon>Endopterygota</taxon>
        <taxon>Hymenoptera</taxon>
        <taxon>Apocrita</taxon>
        <taxon>Ichneumonoidea</taxon>
        <taxon>Braconidae</taxon>
        <taxon>Microgastrinae</taxon>
        <taxon>Cotesia</taxon>
    </lineage>
</organism>
<keyword evidence="6" id="KW-0687">Ribonucleoprotein</keyword>
<evidence type="ECO:0000256" key="3">
    <source>
        <dbReference type="ARBA" id="ARBA00022946"/>
    </source>
</evidence>
<evidence type="ECO:0000256" key="5">
    <source>
        <dbReference type="ARBA" id="ARBA00023128"/>
    </source>
</evidence>
<evidence type="ECO:0000256" key="7">
    <source>
        <dbReference type="ARBA" id="ARBA00035133"/>
    </source>
</evidence>
<evidence type="ECO:0000256" key="4">
    <source>
        <dbReference type="ARBA" id="ARBA00022980"/>
    </source>
</evidence>
<dbReference type="GO" id="GO:0005763">
    <property type="term" value="C:mitochondrial small ribosomal subunit"/>
    <property type="evidence" value="ECO:0007669"/>
    <property type="project" value="InterPro"/>
</dbReference>
<dbReference type="AlphaFoldDB" id="A0A8J2HRE6"/>
<keyword evidence="11" id="KW-1185">Reference proteome</keyword>
<comment type="subcellular location">
    <subcellularLocation>
        <location evidence="1">Mitochondrion</location>
    </subcellularLocation>
</comment>
<evidence type="ECO:0000256" key="2">
    <source>
        <dbReference type="ARBA" id="ARBA00011057"/>
    </source>
</evidence>
<keyword evidence="5" id="KW-0496">Mitochondrion</keyword>
<comment type="similarity">
    <text evidence="2">Belongs to the mitochondrion-specific ribosomal protein mS31 family.</text>
</comment>
<dbReference type="Proteomes" id="UP000786811">
    <property type="component" value="Unassembled WGS sequence"/>
</dbReference>
<dbReference type="OrthoDB" id="5989925at2759"/>
<evidence type="ECO:0000313" key="10">
    <source>
        <dbReference type="EMBL" id="CAG5107965.1"/>
    </source>
</evidence>
<dbReference type="PANTHER" id="PTHR13231:SF3">
    <property type="entry name" value="SMALL RIBOSOMAL SUBUNIT PROTEIN MS31"/>
    <property type="match status" value="1"/>
</dbReference>
<dbReference type="PANTHER" id="PTHR13231">
    <property type="entry name" value="MITOCHONDRIAL RIBOSOMAL PROTEIN S31"/>
    <property type="match status" value="1"/>
</dbReference>
<dbReference type="Pfam" id="PF15433">
    <property type="entry name" value="MRP-S31"/>
    <property type="match status" value="1"/>
</dbReference>
<accession>A0A8J2HRE6</accession>
<reference evidence="10" key="1">
    <citation type="submission" date="2021-04" db="EMBL/GenBank/DDBJ databases">
        <authorList>
            <person name="Chebbi M.A.C M."/>
        </authorList>
    </citation>
    <scope>NUCLEOTIDE SEQUENCE</scope>
</reference>
<feature type="compositionally biased region" description="Low complexity" evidence="9">
    <location>
        <begin position="36"/>
        <end position="53"/>
    </location>
</feature>
<sequence length="372" mass="42700">MNNLLVIQFIYRHAICRSKINHQQLCMAQRLMSSKDSSLSSSSSSSDSSNSDADPSKIKKIKKVKKLEIVERSETEKKETVDLLNSLLTNMTSVKIEDKTIRAVPKKERKPKPPKEPELEEKIINAAKDVAAVLGGDPEKTEAELLNKVFSAGKPTVSLENKEDSKPVQPSKLTLEELFSKMQIERKPKVLREMMPLSRSEKIQELIKKSEKTQVNLFSGKRLNIFDPVKAPEDSQMLSTWSSLEKKEIKTMMINPPENIFEEMIQWTDKGLLWQFPINNEFGLEEEEKVHFSEHIFLERYLQGWCPKTGPVRHFMDLVCIGLSKNPYMTVSEKEEHIMWLKEWFADKQDLLKETGAIDKDIVPNTSKQVPA</sequence>
<evidence type="ECO:0000256" key="1">
    <source>
        <dbReference type="ARBA" id="ARBA00004173"/>
    </source>
</evidence>